<feature type="domain" description="RRM" evidence="4">
    <location>
        <begin position="202"/>
        <end position="298"/>
    </location>
</feature>
<keyword evidence="1 2" id="KW-0694">RNA-binding</keyword>
<dbReference type="SUPFAM" id="SSF54928">
    <property type="entry name" value="RNA-binding domain, RBD"/>
    <property type="match status" value="2"/>
</dbReference>
<protein>
    <submittedName>
        <fullName evidence="5">RNA binding motif-containing protein, putative</fullName>
    </submittedName>
</protein>
<evidence type="ECO:0000256" key="3">
    <source>
        <dbReference type="SAM" id="MobiDB-lite"/>
    </source>
</evidence>
<evidence type="ECO:0000256" key="2">
    <source>
        <dbReference type="PROSITE-ProRule" id="PRU00176"/>
    </source>
</evidence>
<dbReference type="InterPro" id="IPR035979">
    <property type="entry name" value="RBD_domain_sf"/>
</dbReference>
<dbReference type="AlphaFoldDB" id="U6LZJ6"/>
<organism evidence="5 6">
    <name type="scientific">Eimeria brunetti</name>
    <dbReference type="NCBI Taxonomy" id="51314"/>
    <lineage>
        <taxon>Eukaryota</taxon>
        <taxon>Sar</taxon>
        <taxon>Alveolata</taxon>
        <taxon>Apicomplexa</taxon>
        <taxon>Conoidasida</taxon>
        <taxon>Coccidia</taxon>
        <taxon>Eucoccidiorida</taxon>
        <taxon>Eimeriorina</taxon>
        <taxon>Eimeriidae</taxon>
        <taxon>Eimeria</taxon>
    </lineage>
</organism>
<dbReference type="PANTHER" id="PTHR48025">
    <property type="entry name" value="OS02G0815200 PROTEIN"/>
    <property type="match status" value="1"/>
</dbReference>
<dbReference type="GO" id="GO:0003729">
    <property type="term" value="F:mRNA binding"/>
    <property type="evidence" value="ECO:0007669"/>
    <property type="project" value="TreeGrafter"/>
</dbReference>
<feature type="compositionally biased region" description="Basic and acidic residues" evidence="3">
    <location>
        <begin position="175"/>
        <end position="194"/>
    </location>
</feature>
<evidence type="ECO:0000256" key="1">
    <source>
        <dbReference type="ARBA" id="ARBA00022884"/>
    </source>
</evidence>
<evidence type="ECO:0000313" key="5">
    <source>
        <dbReference type="EMBL" id="CDJ53240.1"/>
    </source>
</evidence>
<feature type="region of interest" description="Disordered" evidence="3">
    <location>
        <begin position="175"/>
        <end position="198"/>
    </location>
</feature>
<evidence type="ECO:0000259" key="4">
    <source>
        <dbReference type="PROSITE" id="PS50102"/>
    </source>
</evidence>
<accession>U6LZJ6</accession>
<dbReference type="Proteomes" id="UP000030750">
    <property type="component" value="Unassembled WGS sequence"/>
</dbReference>
<dbReference type="SMART" id="SM00360">
    <property type="entry name" value="RRM"/>
    <property type="match status" value="2"/>
</dbReference>
<dbReference type="VEuPathDB" id="ToxoDB:EBH_0006670"/>
<feature type="compositionally biased region" description="Polar residues" evidence="3">
    <location>
        <begin position="1"/>
        <end position="10"/>
    </location>
</feature>
<dbReference type="Pfam" id="PF00076">
    <property type="entry name" value="RRM_1"/>
    <property type="match status" value="3"/>
</dbReference>
<proteinExistence type="predicted"/>
<feature type="domain" description="RRM" evidence="4">
    <location>
        <begin position="102"/>
        <end position="183"/>
    </location>
</feature>
<reference evidence="5" key="2">
    <citation type="submission" date="2013-10" db="EMBL/GenBank/DDBJ databases">
        <authorList>
            <person name="Aslett M."/>
        </authorList>
    </citation>
    <scope>NUCLEOTIDE SEQUENCE [LARGE SCALE GENOMIC DNA]</scope>
    <source>
        <strain evidence="5">Houghton</strain>
    </source>
</reference>
<dbReference type="PANTHER" id="PTHR48025:SF1">
    <property type="entry name" value="RRM DOMAIN-CONTAINING PROTEIN"/>
    <property type="match status" value="1"/>
</dbReference>
<sequence>MYEGSASPQETGGGGSRNEEHQAGTERAPAEGAPEPSVWTPDGATEPTDPPADAENAPAASEGGESRAAVSTVVSAPSEPGDRQTDYDKQKNGNTVDSGELLSFFVGGLHPEVSREELHDYLSGFVTVEDIDIKMDAGTGKNRGYAFISVHPSSNAEGFLNAKHVLRDKQLDIRELSSKPAPERQPERQPERRLSASSANRHKIFIGGITSSITEEILQQHFEQYGSIEKVPVVYKGGDFLSCVGARIQATIIRDGTGKSRGFGFVQFTSVDSVAIAVGASPHQLDADNRVDAQPAQDRGARRLPQGRYATSPYYDQGYYNYGAYGGGPGPYGYHAAATAAYSPMYTPNPYGTYGSYGGYYGGYGDAYGCAEGGYGAVRRGDEGQAGGASRSARGAPY</sequence>
<dbReference type="OrthoDB" id="1875751at2759"/>
<dbReference type="Gene3D" id="3.30.70.330">
    <property type="match status" value="2"/>
</dbReference>
<feature type="compositionally biased region" description="Basic and acidic residues" evidence="3">
    <location>
        <begin position="80"/>
        <end position="91"/>
    </location>
</feature>
<gene>
    <name evidence="5" type="ORF">EBH_0006670</name>
</gene>
<dbReference type="InterPro" id="IPR050502">
    <property type="entry name" value="Euk_RNA-bind_prot"/>
</dbReference>
<evidence type="ECO:0000313" key="6">
    <source>
        <dbReference type="Proteomes" id="UP000030750"/>
    </source>
</evidence>
<feature type="compositionally biased region" description="Low complexity" evidence="3">
    <location>
        <begin position="51"/>
        <end position="60"/>
    </location>
</feature>
<dbReference type="PROSITE" id="PS50102">
    <property type="entry name" value="RRM"/>
    <property type="match status" value="2"/>
</dbReference>
<dbReference type="GO" id="GO:0009535">
    <property type="term" value="C:chloroplast thylakoid membrane"/>
    <property type="evidence" value="ECO:0007669"/>
    <property type="project" value="TreeGrafter"/>
</dbReference>
<feature type="region of interest" description="Disordered" evidence="3">
    <location>
        <begin position="1"/>
        <end position="95"/>
    </location>
</feature>
<name>U6LZJ6_9EIME</name>
<dbReference type="InterPro" id="IPR000504">
    <property type="entry name" value="RRM_dom"/>
</dbReference>
<keyword evidence="6" id="KW-1185">Reference proteome</keyword>
<dbReference type="InterPro" id="IPR012677">
    <property type="entry name" value="Nucleotide-bd_a/b_plait_sf"/>
</dbReference>
<reference evidence="5" key="1">
    <citation type="submission" date="2013-10" db="EMBL/GenBank/DDBJ databases">
        <title>Genomic analysis of the causative agents of coccidiosis in chickens.</title>
        <authorList>
            <person name="Reid A.J."/>
            <person name="Blake D."/>
            <person name="Billington K."/>
            <person name="Browne H."/>
            <person name="Dunn M."/>
            <person name="Hung S."/>
            <person name="Kawahara F."/>
            <person name="Miranda-Saavedra D."/>
            <person name="Mourier T."/>
            <person name="Nagra H."/>
            <person name="Otto T.D."/>
            <person name="Rawlings N."/>
            <person name="Sanchez A."/>
            <person name="Sanders M."/>
            <person name="Subramaniam C."/>
            <person name="Tay Y."/>
            <person name="Dear P."/>
            <person name="Doerig C."/>
            <person name="Gruber A."/>
            <person name="Parkinson J."/>
            <person name="Shirley M."/>
            <person name="Wan K.L."/>
            <person name="Berriman M."/>
            <person name="Tomley F."/>
            <person name="Pain A."/>
        </authorList>
    </citation>
    <scope>NUCLEOTIDE SEQUENCE [LARGE SCALE GENOMIC DNA]</scope>
    <source>
        <strain evidence="5">Houghton</strain>
    </source>
</reference>
<dbReference type="EMBL" id="HG713284">
    <property type="protein sequence ID" value="CDJ53240.1"/>
    <property type="molecule type" value="Genomic_DNA"/>
</dbReference>
<dbReference type="GO" id="GO:1901259">
    <property type="term" value="P:chloroplast rRNA processing"/>
    <property type="evidence" value="ECO:0007669"/>
    <property type="project" value="TreeGrafter"/>
</dbReference>